<dbReference type="InterPro" id="IPR036291">
    <property type="entry name" value="NAD(P)-bd_dom_sf"/>
</dbReference>
<dbReference type="GO" id="GO:0016491">
    <property type="term" value="F:oxidoreductase activity"/>
    <property type="evidence" value="ECO:0007669"/>
    <property type="project" value="UniProtKB-KW"/>
</dbReference>
<dbReference type="PRINTS" id="PR00081">
    <property type="entry name" value="GDHRDH"/>
</dbReference>
<dbReference type="Pfam" id="PF13561">
    <property type="entry name" value="adh_short_C2"/>
    <property type="match status" value="1"/>
</dbReference>
<comment type="similarity">
    <text evidence="1">Belongs to the short-chain dehydrogenases/reductases (SDR) family.</text>
</comment>
<dbReference type="Gene3D" id="3.40.50.720">
    <property type="entry name" value="NAD(P)-binding Rossmann-like Domain"/>
    <property type="match status" value="1"/>
</dbReference>
<dbReference type="PRINTS" id="PR00080">
    <property type="entry name" value="SDRFAMILY"/>
</dbReference>
<dbReference type="CDD" id="cd05233">
    <property type="entry name" value="SDR_c"/>
    <property type="match status" value="1"/>
</dbReference>
<dbReference type="SUPFAM" id="SSF51735">
    <property type="entry name" value="NAD(P)-binding Rossmann-fold domains"/>
    <property type="match status" value="1"/>
</dbReference>
<evidence type="ECO:0000256" key="1">
    <source>
        <dbReference type="ARBA" id="ARBA00006484"/>
    </source>
</evidence>
<keyword evidence="2" id="KW-0560">Oxidoreductase</keyword>
<evidence type="ECO:0000313" key="4">
    <source>
        <dbReference type="Proteomes" id="UP000199223"/>
    </source>
</evidence>
<keyword evidence="4" id="KW-1185">Reference proteome</keyword>
<dbReference type="FunFam" id="3.40.50.720:FF:000084">
    <property type="entry name" value="Short-chain dehydrogenase reductase"/>
    <property type="match status" value="1"/>
</dbReference>
<organism evidence="3 4">
    <name type="scientific">Deinococcus reticulitermitis</name>
    <dbReference type="NCBI Taxonomy" id="856736"/>
    <lineage>
        <taxon>Bacteria</taxon>
        <taxon>Thermotogati</taxon>
        <taxon>Deinococcota</taxon>
        <taxon>Deinococci</taxon>
        <taxon>Deinococcales</taxon>
        <taxon>Deinococcaceae</taxon>
        <taxon>Deinococcus</taxon>
    </lineage>
</organism>
<dbReference type="STRING" id="856736.SAMN04488058_110103"/>
<dbReference type="EMBL" id="FNZA01000010">
    <property type="protein sequence ID" value="SEJ55643.1"/>
    <property type="molecule type" value="Genomic_DNA"/>
</dbReference>
<sequence length="254" mass="26101">MRLDGKVCIITGAASGMGLAMAQRFTREGARVLAADWNAERLAAAVADVQAAGGEITASQGDISDRGVAEGLTDLALQTYGQLDVLVNNAGIMDHMAAVGEMTDEIFERVMGVNLKGPVYATRRAVRHMLEHGGGSVVNVGSTASVSGGAAGAAYTMSKHALLGLTRNTAWQYAQRGVRCNIILPGGTATNIAETMPQDQLDPTGAGRAGAFAALIPGYLQPGDIANLALFLASDESKMINGAIIAADGGWTAL</sequence>
<dbReference type="PROSITE" id="PS00061">
    <property type="entry name" value="ADH_SHORT"/>
    <property type="match status" value="1"/>
</dbReference>
<name>A0A1H6ZQ65_9DEIO</name>
<evidence type="ECO:0000256" key="2">
    <source>
        <dbReference type="ARBA" id="ARBA00023002"/>
    </source>
</evidence>
<proteinExistence type="inferred from homology"/>
<dbReference type="PANTHER" id="PTHR43180">
    <property type="entry name" value="3-OXOACYL-(ACYL-CARRIER-PROTEIN) REDUCTASE (AFU_ORTHOLOGUE AFUA_6G11210)"/>
    <property type="match status" value="1"/>
</dbReference>
<accession>A0A1H6ZQ65</accession>
<protein>
    <submittedName>
        <fullName evidence="3">NAD(P)-dependent dehydrogenase, short-chain alcohol dehydrogenase family</fullName>
    </submittedName>
</protein>
<dbReference type="OrthoDB" id="9787298at2"/>
<dbReference type="RefSeq" id="WP_092264811.1">
    <property type="nucleotide sequence ID" value="NZ_FNZA01000010.1"/>
</dbReference>
<dbReference type="InterPro" id="IPR002347">
    <property type="entry name" value="SDR_fam"/>
</dbReference>
<dbReference type="InterPro" id="IPR020904">
    <property type="entry name" value="Sc_DH/Rdtase_CS"/>
</dbReference>
<evidence type="ECO:0000313" key="3">
    <source>
        <dbReference type="EMBL" id="SEJ55643.1"/>
    </source>
</evidence>
<gene>
    <name evidence="3" type="ORF">SAMN04488058_110103</name>
</gene>
<dbReference type="PANTHER" id="PTHR43180:SF63">
    <property type="entry name" value="DEHYDROGENASE_REDUCTASE FAMILY PROTEIN, PUTATIVE (AFU_ORTHOLOGUE AFUA_6G03520)-RELATED"/>
    <property type="match status" value="1"/>
</dbReference>
<dbReference type="Proteomes" id="UP000199223">
    <property type="component" value="Unassembled WGS sequence"/>
</dbReference>
<dbReference type="AlphaFoldDB" id="A0A1H6ZQ65"/>
<reference evidence="4" key="1">
    <citation type="submission" date="2016-10" db="EMBL/GenBank/DDBJ databases">
        <authorList>
            <person name="Varghese N."/>
            <person name="Submissions S."/>
        </authorList>
    </citation>
    <scope>NUCLEOTIDE SEQUENCE [LARGE SCALE GENOMIC DNA]</scope>
    <source>
        <strain evidence="4">CGMCC 1.10218</strain>
    </source>
</reference>